<keyword evidence="8" id="KW-0472">Membrane</keyword>
<reference evidence="9 10" key="1">
    <citation type="journal article" date="2019" name="Genome Biol. Evol.">
        <title>Insights into the evolution of the New World diploid cottons (Gossypium, subgenus Houzingenia) based on genome sequencing.</title>
        <authorList>
            <person name="Grover C.E."/>
            <person name="Arick M.A. 2nd"/>
            <person name="Thrash A."/>
            <person name="Conover J.L."/>
            <person name="Sanders W.S."/>
            <person name="Peterson D.G."/>
            <person name="Frelichowski J.E."/>
            <person name="Scheffler J.A."/>
            <person name="Scheffler B.E."/>
            <person name="Wendel J.F."/>
        </authorList>
    </citation>
    <scope>NUCLEOTIDE SEQUENCE [LARGE SCALE GENOMIC DNA]</scope>
    <source>
        <strain evidence="9">27</strain>
        <tissue evidence="9">Leaf</tissue>
    </source>
</reference>
<comment type="caution">
    <text evidence="9">The sequence shown here is derived from an EMBL/GenBank/DDBJ whole genome shotgun (WGS) entry which is preliminary data.</text>
</comment>
<organism evidence="9 10">
    <name type="scientific">Gossypium davidsonii</name>
    <name type="common">Davidson's cotton</name>
    <name type="synonym">Gossypium klotzschianum subsp. davidsonii</name>
    <dbReference type="NCBI Taxonomy" id="34287"/>
    <lineage>
        <taxon>Eukaryota</taxon>
        <taxon>Viridiplantae</taxon>
        <taxon>Streptophyta</taxon>
        <taxon>Embryophyta</taxon>
        <taxon>Tracheophyta</taxon>
        <taxon>Spermatophyta</taxon>
        <taxon>Magnoliopsida</taxon>
        <taxon>eudicotyledons</taxon>
        <taxon>Gunneridae</taxon>
        <taxon>Pentapetalae</taxon>
        <taxon>rosids</taxon>
        <taxon>malvids</taxon>
        <taxon>Malvales</taxon>
        <taxon>Malvaceae</taxon>
        <taxon>Malvoideae</taxon>
        <taxon>Gossypium</taxon>
    </lineage>
</organism>
<dbReference type="EMBL" id="JABFAC010000007">
    <property type="protein sequence ID" value="MBA0616722.1"/>
    <property type="molecule type" value="Genomic_DNA"/>
</dbReference>
<evidence type="ECO:0000256" key="3">
    <source>
        <dbReference type="ARBA" id="ARBA00022448"/>
    </source>
</evidence>
<dbReference type="PANTHER" id="PTHR12653:SF0">
    <property type="entry name" value="NADH DEHYDROGENASE [UBIQUINONE] 1 ALPHA SUBCOMPLEX SUBUNIT 5"/>
    <property type="match status" value="1"/>
</dbReference>
<sequence>MFLRMISRPLLAKVKETTGIVGLDVVPNAREVLIGLYNKTLKEIQAVPEDEGYRKAVESFTRHRLKVCQEEEDWEMIEKRLGCGQVEELIEEARDELTLIGKMIGLVSMDLKMDMEDTLVSELPAFKYAFDVLRLAMVFFGANVCSLSCRRVAEWDPWGVPDDYECEVIENDAPIPKHVPQHRPGPLPEEFYKTLEALSKKDEPKVTSGDPQIKE</sequence>
<keyword evidence="10" id="KW-1185">Reference proteome</keyword>
<proteinExistence type="inferred from homology"/>
<keyword evidence="7" id="KW-0496">Mitochondrion</keyword>
<dbReference type="GO" id="GO:0005743">
    <property type="term" value="C:mitochondrial inner membrane"/>
    <property type="evidence" value="ECO:0007669"/>
    <property type="project" value="UniProtKB-SubCell"/>
</dbReference>
<name>A0A7J8RTS0_GOSDV</name>
<keyword evidence="4" id="KW-0679">Respiratory chain</keyword>
<evidence type="ECO:0000256" key="1">
    <source>
        <dbReference type="ARBA" id="ARBA00004443"/>
    </source>
</evidence>
<gene>
    <name evidence="9" type="ORF">Godav_026219</name>
</gene>
<evidence type="ECO:0000256" key="4">
    <source>
        <dbReference type="ARBA" id="ARBA00022660"/>
    </source>
</evidence>
<comment type="subcellular location">
    <subcellularLocation>
        <location evidence="1">Mitochondrion inner membrane</location>
        <topology evidence="1">Peripheral membrane protein</topology>
        <orientation evidence="1">Matrix side</orientation>
    </subcellularLocation>
</comment>
<keyword evidence="5" id="KW-0999">Mitochondrion inner membrane</keyword>
<dbReference type="Proteomes" id="UP000593561">
    <property type="component" value="Unassembled WGS sequence"/>
</dbReference>
<evidence type="ECO:0000256" key="6">
    <source>
        <dbReference type="ARBA" id="ARBA00022982"/>
    </source>
</evidence>
<evidence type="ECO:0000313" key="10">
    <source>
        <dbReference type="Proteomes" id="UP000593561"/>
    </source>
</evidence>
<dbReference type="GO" id="GO:0022904">
    <property type="term" value="P:respiratory electron transport chain"/>
    <property type="evidence" value="ECO:0007669"/>
    <property type="project" value="InterPro"/>
</dbReference>
<protein>
    <submittedName>
        <fullName evidence="9">Uncharacterized protein</fullName>
    </submittedName>
</protein>
<accession>A0A7J8RTS0</accession>
<comment type="similarity">
    <text evidence="2">Belongs to the complex I NDUFA5 subunit family.</text>
</comment>
<evidence type="ECO:0000256" key="8">
    <source>
        <dbReference type="ARBA" id="ARBA00023136"/>
    </source>
</evidence>
<keyword evidence="6" id="KW-0249">Electron transport</keyword>
<dbReference type="AlphaFoldDB" id="A0A7J8RTS0"/>
<evidence type="ECO:0000256" key="5">
    <source>
        <dbReference type="ARBA" id="ARBA00022792"/>
    </source>
</evidence>
<dbReference type="InterPro" id="IPR006806">
    <property type="entry name" value="NDUFA5"/>
</dbReference>
<evidence type="ECO:0000256" key="2">
    <source>
        <dbReference type="ARBA" id="ARBA00010261"/>
    </source>
</evidence>
<evidence type="ECO:0000313" key="9">
    <source>
        <dbReference type="EMBL" id="MBA0616722.1"/>
    </source>
</evidence>
<keyword evidence="3" id="KW-0813">Transport</keyword>
<dbReference type="Pfam" id="PF04716">
    <property type="entry name" value="ETC_C1_NDUFA5"/>
    <property type="match status" value="1"/>
</dbReference>
<dbReference type="PANTHER" id="PTHR12653">
    <property type="entry name" value="NADH-UBIQUINONE OXIDOREDUCTASE 13 KD-B SUBUNIT"/>
    <property type="match status" value="1"/>
</dbReference>
<evidence type="ECO:0000256" key="7">
    <source>
        <dbReference type="ARBA" id="ARBA00023128"/>
    </source>
</evidence>